<comment type="caution">
    <text evidence="2">The sequence shown here is derived from an EMBL/GenBank/DDBJ whole genome shotgun (WGS) entry which is preliminary data.</text>
</comment>
<evidence type="ECO:0008006" key="4">
    <source>
        <dbReference type="Google" id="ProtNLM"/>
    </source>
</evidence>
<dbReference type="RefSeq" id="WP_157093589.1">
    <property type="nucleotide sequence ID" value="NZ_LXEU01000090.1"/>
</dbReference>
<dbReference type="Proteomes" id="UP000078386">
    <property type="component" value="Unassembled WGS sequence"/>
</dbReference>
<gene>
    <name evidence="2" type="ORF">M989_04409</name>
</gene>
<keyword evidence="3" id="KW-1185">Reference proteome</keyword>
<reference evidence="2 3" key="1">
    <citation type="submission" date="2016-04" db="EMBL/GenBank/DDBJ databases">
        <title>ATOL: Assembling a taxonomically balanced genome-scale reconstruction of the evolutionary history of the Enterobacteriaceae.</title>
        <authorList>
            <person name="Plunkett G.III."/>
            <person name="Neeno-Eckwall E.C."/>
            <person name="Glasner J.D."/>
            <person name="Perna N.T."/>
        </authorList>
    </citation>
    <scope>NUCLEOTIDE SEQUENCE [LARGE SCALE GENOMIC DNA]</scope>
    <source>
        <strain evidence="2 3">ATCC 51603</strain>
    </source>
</reference>
<keyword evidence="1" id="KW-0732">Signal</keyword>
<organism evidence="2 3">
    <name type="scientific">Kluyvera georgiana ATCC 51603</name>
    <dbReference type="NCBI Taxonomy" id="1354264"/>
    <lineage>
        <taxon>Bacteria</taxon>
        <taxon>Pseudomonadati</taxon>
        <taxon>Pseudomonadota</taxon>
        <taxon>Gammaproteobacteria</taxon>
        <taxon>Enterobacterales</taxon>
        <taxon>Enterobacteriaceae</taxon>
        <taxon>Kluyvera</taxon>
    </lineage>
</organism>
<name>A0A1B7JDR6_9ENTR</name>
<proteinExistence type="predicted"/>
<dbReference type="AlphaFoldDB" id="A0A1B7JDR6"/>
<evidence type="ECO:0000256" key="1">
    <source>
        <dbReference type="SAM" id="SignalP"/>
    </source>
</evidence>
<feature type="chain" id="PRO_5008595053" description="DUF2845 domain-containing protein" evidence="1">
    <location>
        <begin position="24"/>
        <end position="100"/>
    </location>
</feature>
<protein>
    <recommendedName>
        <fullName evidence="4">DUF2845 domain-containing protein</fullName>
    </recommendedName>
</protein>
<feature type="signal peptide" evidence="1">
    <location>
        <begin position="1"/>
        <end position="23"/>
    </location>
</feature>
<dbReference type="EMBL" id="LXEU01000090">
    <property type="protein sequence ID" value="OAT45744.1"/>
    <property type="molecule type" value="Genomic_DNA"/>
</dbReference>
<dbReference type="PATRIC" id="fig|1354264.4.peg.4568"/>
<evidence type="ECO:0000313" key="2">
    <source>
        <dbReference type="EMBL" id="OAT45744.1"/>
    </source>
</evidence>
<accession>A0A1B7JDR6</accession>
<sequence>MNKRTVAAVMMGASLLAGSLASAPAVSQDAQMASRQIYQGFGVTVTRQGDRVTVNGEAAEKAEYNADADVYIQGPYRLVFHKRPGKVRLMKDGSYVGVLK</sequence>
<evidence type="ECO:0000313" key="3">
    <source>
        <dbReference type="Proteomes" id="UP000078386"/>
    </source>
</evidence>